<evidence type="ECO:0000313" key="1">
    <source>
        <dbReference type="EMBL" id="KAF2642930.1"/>
    </source>
</evidence>
<gene>
    <name evidence="1" type="ORF">P280DRAFT_240833</name>
</gene>
<dbReference type="PANTHER" id="PTHR37490">
    <property type="entry name" value="EXPRESSED PROTEIN"/>
    <property type="match status" value="1"/>
</dbReference>
<proteinExistence type="predicted"/>
<dbReference type="Proteomes" id="UP000799753">
    <property type="component" value="Unassembled WGS sequence"/>
</dbReference>
<reference evidence="1" key="1">
    <citation type="journal article" date="2020" name="Stud. Mycol.">
        <title>101 Dothideomycetes genomes: a test case for predicting lifestyles and emergence of pathogens.</title>
        <authorList>
            <person name="Haridas S."/>
            <person name="Albert R."/>
            <person name="Binder M."/>
            <person name="Bloem J."/>
            <person name="Labutti K."/>
            <person name="Salamov A."/>
            <person name="Andreopoulos B."/>
            <person name="Baker S."/>
            <person name="Barry K."/>
            <person name="Bills G."/>
            <person name="Bluhm B."/>
            <person name="Cannon C."/>
            <person name="Castanera R."/>
            <person name="Culley D."/>
            <person name="Daum C."/>
            <person name="Ezra D."/>
            <person name="Gonzalez J."/>
            <person name="Henrissat B."/>
            <person name="Kuo A."/>
            <person name="Liang C."/>
            <person name="Lipzen A."/>
            <person name="Lutzoni F."/>
            <person name="Magnuson J."/>
            <person name="Mondo S."/>
            <person name="Nolan M."/>
            <person name="Ohm R."/>
            <person name="Pangilinan J."/>
            <person name="Park H.-J."/>
            <person name="Ramirez L."/>
            <person name="Alfaro M."/>
            <person name="Sun H."/>
            <person name="Tritt A."/>
            <person name="Yoshinaga Y."/>
            <person name="Zwiers L.-H."/>
            <person name="Turgeon B."/>
            <person name="Goodwin S."/>
            <person name="Spatafora J."/>
            <person name="Crous P."/>
            <person name="Grigoriev I."/>
        </authorList>
    </citation>
    <scope>NUCLEOTIDE SEQUENCE</scope>
    <source>
        <strain evidence="1">CBS 473.64</strain>
    </source>
</reference>
<protein>
    <submittedName>
        <fullName evidence="1">Uncharacterized protein</fullName>
    </submittedName>
</protein>
<dbReference type="OrthoDB" id="426718at2759"/>
<organism evidence="1 2">
    <name type="scientific">Massarina eburnea CBS 473.64</name>
    <dbReference type="NCBI Taxonomy" id="1395130"/>
    <lineage>
        <taxon>Eukaryota</taxon>
        <taxon>Fungi</taxon>
        <taxon>Dikarya</taxon>
        <taxon>Ascomycota</taxon>
        <taxon>Pezizomycotina</taxon>
        <taxon>Dothideomycetes</taxon>
        <taxon>Pleosporomycetidae</taxon>
        <taxon>Pleosporales</taxon>
        <taxon>Massarineae</taxon>
        <taxon>Massarinaceae</taxon>
        <taxon>Massarina</taxon>
    </lineage>
</organism>
<accession>A0A6A6S5R1</accession>
<dbReference type="InterPro" id="IPR021838">
    <property type="entry name" value="DUF3431"/>
</dbReference>
<keyword evidence="2" id="KW-1185">Reference proteome</keyword>
<dbReference type="Pfam" id="PF11913">
    <property type="entry name" value="DUF3431"/>
    <property type="match status" value="1"/>
</dbReference>
<name>A0A6A6S5R1_9PLEO</name>
<evidence type="ECO:0000313" key="2">
    <source>
        <dbReference type="Proteomes" id="UP000799753"/>
    </source>
</evidence>
<dbReference type="EMBL" id="MU006780">
    <property type="protein sequence ID" value="KAF2642930.1"/>
    <property type="molecule type" value="Genomic_DNA"/>
</dbReference>
<sequence>MPWCTPRRAIPFAVVSLGLLLFWFSRFDAPKQHIQNLSALYHDAVLRAGRPPFFPGVAKPPGSKYSRTLVVAKTEEEDVRWIEEELPDLNKAIYVVDKPSEEFKVPKNKGNEAMVYLTYIIDHYSNLPDTVIFVHAHSETWHNNILLDLSMGTTVQRLSDDRVMRQGYMNLRCHLKPGCPNWIHLDRAEVDFDEKKKSEEKHFSPELFLELFPGHRPPPVLSQPCCGQFAASRERIRDNPKALYMHLRDWLLKTDLSDRDSGRVLEYTWQYLFTRNAEHCPSINACYCDGYGVCFGNGTKLEAWLEKYKKKTLVDEEMGIAKRRGDSLAIIAEIESRRGALEEELESEKEEAYKRGENEKYRALEREREPKYGYE</sequence>
<dbReference type="PANTHER" id="PTHR37490:SF3">
    <property type="entry name" value="DUF3431 DOMAIN CONTAINING PROTEIN"/>
    <property type="match status" value="1"/>
</dbReference>
<dbReference type="AlphaFoldDB" id="A0A6A6S5R1"/>